<evidence type="ECO:0000313" key="6">
    <source>
        <dbReference type="EMBL" id="MCL7033805.1"/>
    </source>
</evidence>
<dbReference type="SUPFAM" id="SSF46938">
    <property type="entry name" value="CRAL/TRIO N-terminal domain"/>
    <property type="match status" value="1"/>
</dbReference>
<comment type="subcellular location">
    <subcellularLocation>
        <location evidence="1">Membrane</location>
    </subcellularLocation>
</comment>
<sequence length="376" mass="42563">MAEETLTTSETPKVEAEAMEVVSDLKTEKVSSVSVEEEEEETEKAEKEIAGSVSFKEESNKVSDLQDPEKKALDELKQLIQTALNNHEFTSPPKPIKEEPIKEEEVKPIVTEEKSDPETKTIKEEEEEEEKSEHSVETHEKEEEEKTTPPATEEAAVVVSETVDEDGAKTVEAIEETIVAVQATTESVAVTPAEEKKEEVESAPEEVFIWGIPLIGDEKSDVILLKFLRARDFKVKEAFTMIKNTVKWRKEFGIDTLLDEDLGLNADLEKVVFMNGFDKEGHPVCYNVYGEFQSKDLYSKMFSTEEKRQKFLQWRIQFLEKSIRKLDFGPAGGVSTIVQINDLKNSPGPGKWELRQATNQALNLLQDNYPEFVAKQ</sequence>
<dbReference type="GO" id="GO:0016020">
    <property type="term" value="C:membrane"/>
    <property type="evidence" value="ECO:0007669"/>
    <property type="project" value="UniProtKB-SubCell"/>
</dbReference>
<feature type="domain" description="CRAL/TRIO N-terminal" evidence="5">
    <location>
        <begin position="220"/>
        <end position="245"/>
    </location>
</feature>
<keyword evidence="3" id="KW-0472">Membrane</keyword>
<feature type="non-terminal residue" evidence="6">
    <location>
        <position position="376"/>
    </location>
</feature>
<feature type="compositionally biased region" description="Basic and acidic residues" evidence="4">
    <location>
        <begin position="44"/>
        <end position="61"/>
    </location>
</feature>
<accession>A0AA41SEZ1</accession>
<dbReference type="Proteomes" id="UP001177140">
    <property type="component" value="Unassembled WGS sequence"/>
</dbReference>
<evidence type="ECO:0000313" key="7">
    <source>
        <dbReference type="Proteomes" id="UP001177140"/>
    </source>
</evidence>
<evidence type="ECO:0000256" key="4">
    <source>
        <dbReference type="SAM" id="MobiDB-lite"/>
    </source>
</evidence>
<dbReference type="PANTHER" id="PTHR45932:SF17">
    <property type="entry name" value="CELLULAR RETINALDEHYDE-BINDING_TRIPLE FUNCTION DOMAIN-CONTAINING PROTEIN"/>
    <property type="match status" value="1"/>
</dbReference>
<evidence type="ECO:0000256" key="1">
    <source>
        <dbReference type="ARBA" id="ARBA00004370"/>
    </source>
</evidence>
<proteinExistence type="predicted"/>
<protein>
    <recommendedName>
        <fullName evidence="5">CRAL/TRIO N-terminal domain-containing protein</fullName>
    </recommendedName>
</protein>
<dbReference type="SUPFAM" id="SSF52087">
    <property type="entry name" value="CRAL/TRIO domain"/>
    <property type="match status" value="1"/>
</dbReference>
<dbReference type="EMBL" id="JAJJMA010138654">
    <property type="protein sequence ID" value="MCL7033805.1"/>
    <property type="molecule type" value="Genomic_DNA"/>
</dbReference>
<feature type="compositionally biased region" description="Polar residues" evidence="4">
    <location>
        <begin position="1"/>
        <end position="11"/>
    </location>
</feature>
<dbReference type="GO" id="GO:0008289">
    <property type="term" value="F:lipid binding"/>
    <property type="evidence" value="ECO:0007669"/>
    <property type="project" value="InterPro"/>
</dbReference>
<organism evidence="6 7">
    <name type="scientific">Papaver nudicaule</name>
    <name type="common">Iceland poppy</name>
    <dbReference type="NCBI Taxonomy" id="74823"/>
    <lineage>
        <taxon>Eukaryota</taxon>
        <taxon>Viridiplantae</taxon>
        <taxon>Streptophyta</taxon>
        <taxon>Embryophyta</taxon>
        <taxon>Tracheophyta</taxon>
        <taxon>Spermatophyta</taxon>
        <taxon>Magnoliopsida</taxon>
        <taxon>Ranunculales</taxon>
        <taxon>Papaveraceae</taxon>
        <taxon>Papaveroideae</taxon>
        <taxon>Papaver</taxon>
    </lineage>
</organism>
<feature type="region of interest" description="Disordered" evidence="4">
    <location>
        <begin position="83"/>
        <end position="155"/>
    </location>
</feature>
<dbReference type="Pfam" id="PF00650">
    <property type="entry name" value="CRAL_TRIO"/>
    <property type="match status" value="1"/>
</dbReference>
<dbReference type="InterPro" id="IPR001251">
    <property type="entry name" value="CRAL-TRIO_dom"/>
</dbReference>
<dbReference type="PANTHER" id="PTHR45932">
    <property type="entry name" value="PATELLIN-1"/>
    <property type="match status" value="1"/>
</dbReference>
<feature type="compositionally biased region" description="Basic and acidic residues" evidence="4">
    <location>
        <begin position="131"/>
        <end position="147"/>
    </location>
</feature>
<feature type="compositionally biased region" description="Basic and acidic residues" evidence="4">
    <location>
        <begin position="95"/>
        <end position="123"/>
    </location>
</feature>
<dbReference type="CDD" id="cd00170">
    <property type="entry name" value="SEC14"/>
    <property type="match status" value="1"/>
</dbReference>
<keyword evidence="2" id="KW-0813">Transport</keyword>
<dbReference type="InterPro" id="IPR044834">
    <property type="entry name" value="PATL"/>
</dbReference>
<comment type="caution">
    <text evidence="6">The sequence shown here is derived from an EMBL/GenBank/DDBJ whole genome shotgun (WGS) entry which is preliminary data.</text>
</comment>
<evidence type="ECO:0000256" key="2">
    <source>
        <dbReference type="ARBA" id="ARBA00022448"/>
    </source>
</evidence>
<dbReference type="InterPro" id="IPR036865">
    <property type="entry name" value="CRAL-TRIO_dom_sf"/>
</dbReference>
<reference evidence="6" key="1">
    <citation type="submission" date="2022-03" db="EMBL/GenBank/DDBJ databases">
        <title>A functionally conserved STORR gene fusion in Papaver species that diverged 16.8 million years ago.</title>
        <authorList>
            <person name="Catania T."/>
        </authorList>
    </citation>
    <scope>NUCLEOTIDE SEQUENCE</scope>
    <source>
        <strain evidence="6">S-191538</strain>
    </source>
</reference>
<dbReference type="Gene3D" id="3.40.525.10">
    <property type="entry name" value="CRAL-TRIO lipid binding domain"/>
    <property type="match status" value="1"/>
</dbReference>
<dbReference type="InterPro" id="IPR036273">
    <property type="entry name" value="CRAL/TRIO_N_dom_sf"/>
</dbReference>
<gene>
    <name evidence="6" type="ORF">MKW94_003516</name>
</gene>
<dbReference type="SMART" id="SM01100">
    <property type="entry name" value="CRAL_TRIO_N"/>
    <property type="match status" value="1"/>
</dbReference>
<name>A0AA41SEZ1_PAPNU</name>
<evidence type="ECO:0000259" key="5">
    <source>
        <dbReference type="SMART" id="SM01100"/>
    </source>
</evidence>
<feature type="region of interest" description="Disordered" evidence="4">
    <location>
        <begin position="1"/>
        <end position="68"/>
    </location>
</feature>
<dbReference type="InterPro" id="IPR011074">
    <property type="entry name" value="CRAL/TRIO_N_dom"/>
</dbReference>
<dbReference type="Pfam" id="PF03765">
    <property type="entry name" value="CRAL_TRIO_N"/>
    <property type="match status" value="1"/>
</dbReference>
<keyword evidence="7" id="KW-1185">Reference proteome</keyword>
<evidence type="ECO:0000256" key="3">
    <source>
        <dbReference type="ARBA" id="ARBA00023136"/>
    </source>
</evidence>
<dbReference type="AlphaFoldDB" id="A0AA41SEZ1"/>